<feature type="domain" description="Phage capsid-like C-terminal" evidence="3">
    <location>
        <begin position="18"/>
        <end position="301"/>
    </location>
</feature>
<organism evidence="4">
    <name type="scientific">Siphoviridae sp. ctXOZ1</name>
    <dbReference type="NCBI Taxonomy" id="2823585"/>
    <lineage>
        <taxon>Viruses</taxon>
        <taxon>Duplodnaviria</taxon>
        <taxon>Heunggongvirae</taxon>
        <taxon>Uroviricota</taxon>
        <taxon>Caudoviricetes</taxon>
    </lineage>
</organism>
<dbReference type="Gene3D" id="3.30.2400.10">
    <property type="entry name" value="Major capsid protein gp5"/>
    <property type="match status" value="1"/>
</dbReference>
<dbReference type="SUPFAM" id="SSF56563">
    <property type="entry name" value="Major capsid protein gp5"/>
    <property type="match status" value="1"/>
</dbReference>
<reference evidence="4" key="1">
    <citation type="journal article" date="2021" name="Proc. Natl. Acad. Sci. U.S.A.">
        <title>A Catalog of Tens of Thousands of Viruses from Human Metagenomes Reveals Hidden Associations with Chronic Diseases.</title>
        <authorList>
            <person name="Tisza M.J."/>
            <person name="Buck C.B."/>
        </authorList>
    </citation>
    <scope>NUCLEOTIDE SEQUENCE</scope>
    <source>
        <strain evidence="4">CtXOZ1</strain>
    </source>
</reference>
<keyword evidence="2" id="KW-0946">Virion</keyword>
<dbReference type="Pfam" id="PF05065">
    <property type="entry name" value="Phage_capsid"/>
    <property type="match status" value="1"/>
</dbReference>
<accession>A0A8S5LB79</accession>
<protein>
    <submittedName>
        <fullName evidence="4">Major capsid protein</fullName>
    </submittedName>
</protein>
<proteinExistence type="predicted"/>
<dbReference type="InterPro" id="IPR054612">
    <property type="entry name" value="Phage_capsid-like_C"/>
</dbReference>
<evidence type="ECO:0000256" key="2">
    <source>
        <dbReference type="ARBA" id="ARBA00022844"/>
    </source>
</evidence>
<comment type="subcellular location">
    <subcellularLocation>
        <location evidence="1">Virion</location>
    </subcellularLocation>
</comment>
<dbReference type="Gene3D" id="3.30.2320.10">
    <property type="entry name" value="hypothetical protein PF0899 domain"/>
    <property type="match status" value="1"/>
</dbReference>
<evidence type="ECO:0000259" key="3">
    <source>
        <dbReference type="Pfam" id="PF05065"/>
    </source>
</evidence>
<dbReference type="GO" id="GO:0044423">
    <property type="term" value="C:virion component"/>
    <property type="evidence" value="ECO:0007669"/>
    <property type="project" value="UniProtKB-KW"/>
</dbReference>
<dbReference type="NCBIfam" id="TIGR01554">
    <property type="entry name" value="major_cap_HK97"/>
    <property type="match status" value="1"/>
</dbReference>
<evidence type="ECO:0000256" key="1">
    <source>
        <dbReference type="ARBA" id="ARBA00004328"/>
    </source>
</evidence>
<evidence type="ECO:0000313" key="4">
    <source>
        <dbReference type="EMBL" id="DAD67193.1"/>
    </source>
</evidence>
<sequence length="304" mass="32605">MPANMGNVTKRSEFSTFLTPEVAQPIFDEIARVSFVQQLATKEALGPSGKAIPVWSGTAKASWVAETAQKPITKGGFQKVVMEPKKIAAIFVVSSEVARENPLNYAQTMRNKVAEAFAKAFDDAALYGINSPFGAHMNQTTKSVKLVDGTPAKPDAYKAFNEGLSLLVNDGKKWTGAILDDKVEPVMNSSLDANGRPLFTEPTYVETNSLTTKGRILGRPALLGKGIGSGTTRGFMGDFSKIIWGQVGGITFDVSDQATLDLSDAQDGSGLVSLWQNNLVAVRAEAEFGLVVRDPQAFVKVVEK</sequence>
<name>A0A8S5LB79_9CAUD</name>
<dbReference type="EMBL" id="BK014672">
    <property type="protein sequence ID" value="DAD67193.1"/>
    <property type="molecule type" value="Genomic_DNA"/>
</dbReference>
<dbReference type="InterPro" id="IPR024455">
    <property type="entry name" value="Phage_capsid"/>
</dbReference>